<dbReference type="GO" id="GO:0005886">
    <property type="term" value="C:plasma membrane"/>
    <property type="evidence" value="ECO:0007669"/>
    <property type="project" value="UniProtKB-SubCell"/>
</dbReference>
<comment type="subcellular location">
    <subcellularLocation>
        <location evidence="1">Cell membrane</location>
        <topology evidence="1">Multi-pass membrane protein</topology>
    </subcellularLocation>
</comment>
<evidence type="ECO:0000256" key="1">
    <source>
        <dbReference type="ARBA" id="ARBA00004651"/>
    </source>
</evidence>
<dbReference type="EMBL" id="CP001751">
    <property type="protein sequence ID" value="ADE39174.1"/>
    <property type="molecule type" value="Genomic_DNA"/>
</dbReference>
<evidence type="ECO:0000256" key="2">
    <source>
        <dbReference type="ARBA" id="ARBA00022475"/>
    </source>
</evidence>
<dbReference type="CDD" id="cd06581">
    <property type="entry name" value="TM_PBP1_LivM_like"/>
    <property type="match status" value="1"/>
</dbReference>
<keyword evidence="3 6" id="KW-0812">Transmembrane</keyword>
<dbReference type="Pfam" id="PF02653">
    <property type="entry name" value="BPD_transp_2"/>
    <property type="match status" value="1"/>
</dbReference>
<keyword evidence="8" id="KW-1185">Reference proteome</keyword>
<feature type="transmembrane region" description="Helical" evidence="6">
    <location>
        <begin position="320"/>
        <end position="341"/>
    </location>
</feature>
<feature type="transmembrane region" description="Helical" evidence="6">
    <location>
        <begin position="52"/>
        <end position="69"/>
    </location>
</feature>
<organism evidence="7 8">
    <name type="scientific">Puniceispirillum marinum (strain IMCC1322)</name>
    <dbReference type="NCBI Taxonomy" id="488538"/>
    <lineage>
        <taxon>Bacteria</taxon>
        <taxon>Pseudomonadati</taxon>
        <taxon>Pseudomonadota</taxon>
        <taxon>Alphaproteobacteria</taxon>
        <taxon>Candidatus Puniceispirillales</taxon>
        <taxon>Candidatus Puniceispirillaceae</taxon>
        <taxon>Candidatus Puniceispirillum</taxon>
    </lineage>
</organism>
<accession>D5BSC7</accession>
<feature type="transmembrane region" description="Helical" evidence="6">
    <location>
        <begin position="107"/>
        <end position="131"/>
    </location>
</feature>
<feature type="transmembrane region" description="Helical" evidence="6">
    <location>
        <begin position="81"/>
        <end position="101"/>
    </location>
</feature>
<dbReference type="PANTHER" id="PTHR30482:SF10">
    <property type="entry name" value="HIGH-AFFINITY BRANCHED-CHAIN AMINO ACID TRANSPORT PROTEIN BRAE"/>
    <property type="match status" value="1"/>
</dbReference>
<evidence type="ECO:0000313" key="7">
    <source>
        <dbReference type="EMBL" id="ADE39174.1"/>
    </source>
</evidence>
<dbReference type="Proteomes" id="UP000007460">
    <property type="component" value="Chromosome"/>
</dbReference>
<dbReference type="OrthoDB" id="9810505at2"/>
<evidence type="ECO:0000256" key="3">
    <source>
        <dbReference type="ARBA" id="ARBA00022692"/>
    </source>
</evidence>
<evidence type="ECO:0000256" key="5">
    <source>
        <dbReference type="ARBA" id="ARBA00023136"/>
    </source>
</evidence>
<reference evidence="7 8" key="1">
    <citation type="journal article" date="2010" name="J. Bacteriol.">
        <title>Complete genome sequence of "Candidatus Puniceispirillum marinum" IMCC1322, a representative of the SAR116 clade in the Alphaproteobacteria.</title>
        <authorList>
            <person name="Oh H.M."/>
            <person name="Kwon K.K."/>
            <person name="Kang I."/>
            <person name="Kang S.G."/>
            <person name="Lee J.H."/>
            <person name="Kim S.J."/>
            <person name="Cho J.C."/>
        </authorList>
    </citation>
    <scope>NUCLEOTIDE SEQUENCE [LARGE SCALE GENOMIC DNA]</scope>
    <source>
        <strain evidence="7 8">IMCC1322</strain>
    </source>
</reference>
<feature type="transmembrane region" description="Helical" evidence="6">
    <location>
        <begin position="274"/>
        <end position="300"/>
    </location>
</feature>
<proteinExistence type="predicted"/>
<protein>
    <submittedName>
        <fullName evidence="7">Inner-membrane translocator</fullName>
    </submittedName>
</protein>
<dbReference type="GO" id="GO:0015658">
    <property type="term" value="F:branched-chain amino acid transmembrane transporter activity"/>
    <property type="evidence" value="ECO:0007669"/>
    <property type="project" value="InterPro"/>
</dbReference>
<keyword evidence="5 6" id="KW-0472">Membrane</keyword>
<dbReference type="InterPro" id="IPR043428">
    <property type="entry name" value="LivM-like"/>
</dbReference>
<dbReference type="STRING" id="488538.SAR116_0931"/>
<dbReference type="KEGG" id="apb:SAR116_0931"/>
<keyword evidence="2" id="KW-1003">Cell membrane</keyword>
<keyword evidence="4 6" id="KW-1133">Transmembrane helix</keyword>
<dbReference type="eggNOG" id="COG4177">
    <property type="taxonomic scope" value="Bacteria"/>
</dbReference>
<evidence type="ECO:0000256" key="6">
    <source>
        <dbReference type="SAM" id="Phobius"/>
    </source>
</evidence>
<evidence type="ECO:0000313" key="8">
    <source>
        <dbReference type="Proteomes" id="UP000007460"/>
    </source>
</evidence>
<feature type="transmembrane region" description="Helical" evidence="6">
    <location>
        <begin position="187"/>
        <end position="206"/>
    </location>
</feature>
<dbReference type="RefSeq" id="WP_013045803.1">
    <property type="nucleotide sequence ID" value="NC_014010.1"/>
</dbReference>
<dbReference type="PANTHER" id="PTHR30482">
    <property type="entry name" value="HIGH-AFFINITY BRANCHED-CHAIN AMINO ACID TRANSPORT SYSTEM PERMEASE"/>
    <property type="match status" value="1"/>
</dbReference>
<dbReference type="HOGENOM" id="CLU_031365_2_1_5"/>
<gene>
    <name evidence="7" type="ordered locus">SAR116_0931</name>
</gene>
<dbReference type="InterPro" id="IPR001851">
    <property type="entry name" value="ABC_transp_permease"/>
</dbReference>
<feature type="transmembrane region" description="Helical" evidence="6">
    <location>
        <begin position="236"/>
        <end position="254"/>
    </location>
</feature>
<name>D5BSC7_PUNMI</name>
<feature type="transmembrane region" description="Helical" evidence="6">
    <location>
        <begin position="138"/>
        <end position="159"/>
    </location>
</feature>
<feature type="transmembrane region" description="Helical" evidence="6">
    <location>
        <begin position="24"/>
        <end position="46"/>
    </location>
</feature>
<evidence type="ECO:0000256" key="4">
    <source>
        <dbReference type="ARBA" id="ARBA00022989"/>
    </source>
</evidence>
<dbReference type="AlphaFoldDB" id="D5BSC7"/>
<sequence length="362" mass="39028">MNIFVLIIEKFVALGESLARKHRLLPWLLAYIALLPLPFILSFLFSEYLINLANRACLFILLAVGLNIVKGFCGQVTVGHIGLYAIGAVTSAILALEPGSFGDTWGFGLSVWVAIPIAVLVTALAGVIVGLPSVRLEGAYLALATLGLGESVRIMIAVTPQLGSSTGLMMIPPPSVGGFAFESFTSYYYLVMTAAVIGIYFSFAILRSATGRAFQAIREDTIAASVNGINVVKYKLLAFVLSAVYAGLAGALFAHMPPGYLHHNNFTIIEMVTLLLMVVLGGIGNVWGGVIGAIVVTIAYDQTKDLVFYFMDRPIIIQPIVFGLSMVLLVLFMPRGIGGWIEGFQRNRRFIKQSEERLDGTA</sequence>